<evidence type="ECO:0000313" key="1">
    <source>
        <dbReference type="EMBL" id="TLF77407.1"/>
    </source>
</evidence>
<reference evidence="1 2" key="1">
    <citation type="submission" date="2019-05" db="EMBL/GenBank/DDBJ databases">
        <title>Genomes sequences of two Nocardia cyriacigeorgica environmental isolates, type strains Nocardia asteroides ATCC 19247 and Nocardia cyriacigeorgica DSM 44484.</title>
        <authorList>
            <person name="Vautrin F."/>
            <person name="Bergeron E."/>
            <person name="Dubost A."/>
            <person name="Abrouk D."/>
            <person name="Rodriguez Nava V."/>
            <person name="Pujic P."/>
        </authorList>
    </citation>
    <scope>NUCLEOTIDE SEQUENCE [LARGE SCALE GENOMIC DNA]</scope>
    <source>
        <strain evidence="1 2">EML 446</strain>
    </source>
</reference>
<comment type="caution">
    <text evidence="1">The sequence shown here is derived from an EMBL/GenBank/DDBJ whole genome shotgun (WGS) entry which is preliminary data.</text>
</comment>
<name>A0A5R8NRQ7_9NOCA</name>
<dbReference type="Proteomes" id="UP000306378">
    <property type="component" value="Unassembled WGS sequence"/>
</dbReference>
<dbReference type="AlphaFoldDB" id="A0A5R8NRQ7"/>
<accession>A0A5R8NRQ7</accession>
<gene>
    <name evidence="1" type="ORF">FEK34_13750</name>
</gene>
<evidence type="ECO:0000313" key="2">
    <source>
        <dbReference type="Proteomes" id="UP000306378"/>
    </source>
</evidence>
<dbReference type="EMBL" id="VBUT01000005">
    <property type="protein sequence ID" value="TLF77407.1"/>
    <property type="molecule type" value="Genomic_DNA"/>
</dbReference>
<protein>
    <submittedName>
        <fullName evidence="1">Uncharacterized protein</fullName>
    </submittedName>
</protein>
<sequence>MRFSGLGAPNPTALGWIDPCSPVSDWDAAQVRRLARRLGYELRWADSASILGLFQQVQAAGADTVLLPSTAHVDAMTLNRLMTIADVECAAPRASFARWYSVGGIQR</sequence>
<proteinExistence type="predicted"/>
<organism evidence="1 2">
    <name type="scientific">Nocardia cyriacigeorgica</name>
    <dbReference type="NCBI Taxonomy" id="135487"/>
    <lineage>
        <taxon>Bacteria</taxon>
        <taxon>Bacillati</taxon>
        <taxon>Actinomycetota</taxon>
        <taxon>Actinomycetes</taxon>
        <taxon>Mycobacteriales</taxon>
        <taxon>Nocardiaceae</taxon>
        <taxon>Nocardia</taxon>
    </lineage>
</organism>
<dbReference type="RefSeq" id="WP_138448269.1">
    <property type="nucleotide sequence ID" value="NZ_VBUT01000005.1"/>
</dbReference>